<feature type="domain" description="Tc1-like transposase DDE" evidence="1">
    <location>
        <begin position="199"/>
        <end position="348"/>
    </location>
</feature>
<reference evidence="2 3" key="1">
    <citation type="journal article" date="2019" name="Sci. Rep.">
        <title>Orb-weaving spider Araneus ventricosus genome elucidates the spidroin gene catalogue.</title>
        <authorList>
            <person name="Kono N."/>
            <person name="Nakamura H."/>
            <person name="Ohtoshi R."/>
            <person name="Moran D.A.P."/>
            <person name="Shinohara A."/>
            <person name="Yoshida Y."/>
            <person name="Fujiwara M."/>
            <person name="Mori M."/>
            <person name="Tomita M."/>
            <person name="Arakawa K."/>
        </authorList>
    </citation>
    <scope>NUCLEOTIDE SEQUENCE [LARGE SCALE GENOMIC DNA]</scope>
</reference>
<dbReference type="InterPro" id="IPR038717">
    <property type="entry name" value="Tc1-like_DDE_dom"/>
</dbReference>
<dbReference type="Pfam" id="PF13358">
    <property type="entry name" value="DDE_3"/>
    <property type="match status" value="1"/>
</dbReference>
<dbReference type="InterPro" id="IPR036397">
    <property type="entry name" value="RNaseH_sf"/>
</dbReference>
<protein>
    <submittedName>
        <fullName evidence="2">Transposable element Tc3 transposase</fullName>
    </submittedName>
</protein>
<dbReference type="PANTHER" id="PTHR23022">
    <property type="entry name" value="TRANSPOSABLE ELEMENT-RELATED"/>
    <property type="match status" value="1"/>
</dbReference>
<dbReference type="EMBL" id="BGPR01000309">
    <property type="protein sequence ID" value="GBM12152.1"/>
    <property type="molecule type" value="Genomic_DNA"/>
</dbReference>
<keyword evidence="3" id="KW-1185">Reference proteome</keyword>
<dbReference type="Proteomes" id="UP000499080">
    <property type="component" value="Unassembled WGS sequence"/>
</dbReference>
<dbReference type="PANTHER" id="PTHR23022:SF129">
    <property type="entry name" value="TRANSPOSABLE ELEMENT TC3 TRANSPOSASE"/>
    <property type="match status" value="1"/>
</dbReference>
<dbReference type="InterPro" id="IPR052338">
    <property type="entry name" value="Transposase_5"/>
</dbReference>
<gene>
    <name evidence="2" type="primary">tc3a_155</name>
    <name evidence="2" type="ORF">AVEN_39486_1</name>
</gene>
<dbReference type="Gene3D" id="3.30.420.10">
    <property type="entry name" value="Ribonuclease H-like superfamily/Ribonuclease H"/>
    <property type="match status" value="1"/>
</dbReference>
<organism evidence="2 3">
    <name type="scientific">Araneus ventricosus</name>
    <name type="common">Orbweaver spider</name>
    <name type="synonym">Epeira ventricosa</name>
    <dbReference type="NCBI Taxonomy" id="182803"/>
    <lineage>
        <taxon>Eukaryota</taxon>
        <taxon>Metazoa</taxon>
        <taxon>Ecdysozoa</taxon>
        <taxon>Arthropoda</taxon>
        <taxon>Chelicerata</taxon>
        <taxon>Arachnida</taxon>
        <taxon>Araneae</taxon>
        <taxon>Araneomorphae</taxon>
        <taxon>Entelegynae</taxon>
        <taxon>Araneoidea</taxon>
        <taxon>Araneidae</taxon>
        <taxon>Araneus</taxon>
    </lineage>
</organism>
<dbReference type="GO" id="GO:0003676">
    <property type="term" value="F:nucleic acid binding"/>
    <property type="evidence" value="ECO:0007669"/>
    <property type="project" value="InterPro"/>
</dbReference>
<sequence>MGSPWSANVFGVLSAVRAGELSAIEIAVIVVASYLLTFCAVKYQSAELLLLVNCYLFTLRNFFNRIPKRSSHSLQKRWKTIREIAGILKIGKSATAEFLKNLDAHGKREKTGRPRKLTPKEQRNLLRQFKKRGASIPTAQRESGLTHITRQTAFNYVQRSKQFRFKKRKHHPKWTKKHIADRLAWGKKYMSWTTEWTSIIFSDEKRFNLDGPDGFQYYWHCLKQKEQYYSTRQRGRGSLMVWLAVGFGGRSSLVFIKGRQNHKDYIQQLETELLPYGSDWGGENWIHQQDGASIHSAKGVKKWFDDNNVQVLPWPAKSPDLNTVENVWAMLVERVYGQGRQYENVKELHESLDSVWNAFCQKDIQNLYDSMPNRVFELIQAGGKKTSY</sequence>
<comment type="caution">
    <text evidence="2">The sequence shown here is derived from an EMBL/GenBank/DDBJ whole genome shotgun (WGS) entry which is preliminary data.</text>
</comment>
<name>A0A4Y2D5V3_ARAVE</name>
<evidence type="ECO:0000313" key="2">
    <source>
        <dbReference type="EMBL" id="GBM12152.1"/>
    </source>
</evidence>
<dbReference type="AlphaFoldDB" id="A0A4Y2D5V3"/>
<proteinExistence type="predicted"/>
<evidence type="ECO:0000259" key="1">
    <source>
        <dbReference type="Pfam" id="PF13358"/>
    </source>
</evidence>
<evidence type="ECO:0000313" key="3">
    <source>
        <dbReference type="Proteomes" id="UP000499080"/>
    </source>
</evidence>
<accession>A0A4Y2D5V3</accession>